<gene>
    <name evidence="2" type="ORF">AABD74_10745</name>
</gene>
<evidence type="ECO:0000313" key="3">
    <source>
        <dbReference type="Proteomes" id="UP001623852"/>
    </source>
</evidence>
<name>A0ABZ2UKB3_9FLAO</name>
<dbReference type="Pfam" id="PF14436">
    <property type="entry name" value="EndoU_bacteria"/>
    <property type="match status" value="1"/>
</dbReference>
<evidence type="ECO:0000313" key="2">
    <source>
        <dbReference type="EMBL" id="WYZ21920.1"/>
    </source>
</evidence>
<dbReference type="RefSeq" id="WP_232681074.1">
    <property type="nucleotide sequence ID" value="NZ_CP150845.1"/>
</dbReference>
<sequence>MFTSGTLAPAGGWHHIEGNVSSNNFGRIDNIVDASDSRGYFTANVSIKNTSGVWIPKRDGLGNLIDNDMFPRHWSKQELIENISVAYTNKVHNGIGNQYRGLMSDGKTVIICINGNSNLIDQTTSIKTLWPKR</sequence>
<proteinExistence type="predicted"/>
<organism evidence="2 3">
    <name type="scientific">Flavobacterium soyae</name>
    <dbReference type="NCBI Taxonomy" id="2903098"/>
    <lineage>
        <taxon>Bacteria</taxon>
        <taxon>Pseudomonadati</taxon>
        <taxon>Bacteroidota</taxon>
        <taxon>Flavobacteriia</taxon>
        <taxon>Flavobacteriales</taxon>
        <taxon>Flavobacteriaceae</taxon>
        <taxon>Flavobacterium</taxon>
    </lineage>
</organism>
<protein>
    <submittedName>
        <fullName evidence="2">EndoU domain-containing protein</fullName>
    </submittedName>
</protein>
<evidence type="ECO:0000259" key="1">
    <source>
        <dbReference type="Pfam" id="PF14436"/>
    </source>
</evidence>
<accession>A0ABZ2UKB3</accession>
<reference evidence="2 3" key="1">
    <citation type="submission" date="2024-03" db="EMBL/GenBank/DDBJ databases">
        <title>Flavobacterium soyae.</title>
        <authorList>
            <person name="Zheng W."/>
        </authorList>
    </citation>
    <scope>NUCLEOTIDE SEQUENCE [LARGE SCALE GENOMIC DNA]</scope>
    <source>
        <strain evidence="2 3">55</strain>
    </source>
</reference>
<dbReference type="InterPro" id="IPR029501">
    <property type="entry name" value="EndoU_bac"/>
</dbReference>
<keyword evidence="3" id="KW-1185">Reference proteome</keyword>
<dbReference type="EMBL" id="CP150845">
    <property type="protein sequence ID" value="WYZ21920.1"/>
    <property type="molecule type" value="Genomic_DNA"/>
</dbReference>
<dbReference type="Proteomes" id="UP001623852">
    <property type="component" value="Chromosome"/>
</dbReference>
<feature type="domain" description="Bacterial EndoU nuclease" evidence="1">
    <location>
        <begin position="10"/>
        <end position="115"/>
    </location>
</feature>